<organism evidence="2 3">
    <name type="scientific">Lactarius akahatsu</name>
    <dbReference type="NCBI Taxonomy" id="416441"/>
    <lineage>
        <taxon>Eukaryota</taxon>
        <taxon>Fungi</taxon>
        <taxon>Dikarya</taxon>
        <taxon>Basidiomycota</taxon>
        <taxon>Agaricomycotina</taxon>
        <taxon>Agaricomycetes</taxon>
        <taxon>Russulales</taxon>
        <taxon>Russulaceae</taxon>
        <taxon>Lactarius</taxon>
    </lineage>
</organism>
<comment type="caution">
    <text evidence="2">The sequence shown here is derived from an EMBL/GenBank/DDBJ whole genome shotgun (WGS) entry which is preliminary data.</text>
</comment>
<proteinExistence type="predicted"/>
<evidence type="ECO:0000313" key="3">
    <source>
        <dbReference type="Proteomes" id="UP001201163"/>
    </source>
</evidence>
<evidence type="ECO:0000313" key="2">
    <source>
        <dbReference type="EMBL" id="KAH9001455.1"/>
    </source>
</evidence>
<feature type="compositionally biased region" description="Polar residues" evidence="1">
    <location>
        <begin position="231"/>
        <end position="247"/>
    </location>
</feature>
<feature type="compositionally biased region" description="Basic residues" evidence="1">
    <location>
        <begin position="491"/>
        <end position="500"/>
    </location>
</feature>
<feature type="region of interest" description="Disordered" evidence="1">
    <location>
        <begin position="461"/>
        <end position="500"/>
    </location>
</feature>
<evidence type="ECO:0000256" key="1">
    <source>
        <dbReference type="SAM" id="MobiDB-lite"/>
    </source>
</evidence>
<feature type="region of interest" description="Disordered" evidence="1">
    <location>
        <begin position="132"/>
        <end position="192"/>
    </location>
</feature>
<feature type="region of interest" description="Disordered" evidence="1">
    <location>
        <begin position="225"/>
        <end position="317"/>
    </location>
</feature>
<dbReference type="AlphaFoldDB" id="A0AAD4LT58"/>
<dbReference type="EMBL" id="JAKELL010000001">
    <property type="protein sequence ID" value="KAH9001455.1"/>
    <property type="molecule type" value="Genomic_DNA"/>
</dbReference>
<feature type="region of interest" description="Disordered" evidence="1">
    <location>
        <begin position="199"/>
        <end position="218"/>
    </location>
</feature>
<name>A0AAD4LT58_9AGAM</name>
<keyword evidence="3" id="KW-1185">Reference proteome</keyword>
<reference evidence="2" key="1">
    <citation type="submission" date="2022-01" db="EMBL/GenBank/DDBJ databases">
        <title>Comparative genomics reveals a dynamic genome evolution in the ectomycorrhizal milk-cap (Lactarius) mushrooms.</title>
        <authorList>
            <consortium name="DOE Joint Genome Institute"/>
            <person name="Lebreton A."/>
            <person name="Tang N."/>
            <person name="Kuo A."/>
            <person name="LaButti K."/>
            <person name="Drula E."/>
            <person name="Barry K."/>
            <person name="Clum A."/>
            <person name="Lipzen A."/>
            <person name="Mousain D."/>
            <person name="Ng V."/>
            <person name="Wang R."/>
            <person name="Wang X."/>
            <person name="Dai Y."/>
            <person name="Henrissat B."/>
            <person name="Grigoriev I.V."/>
            <person name="Guerin-Laguette A."/>
            <person name="Yu F."/>
            <person name="Martin F.M."/>
        </authorList>
    </citation>
    <scope>NUCLEOTIDE SEQUENCE</scope>
    <source>
        <strain evidence="2">QP</strain>
    </source>
</reference>
<feature type="compositionally biased region" description="Basic and acidic residues" evidence="1">
    <location>
        <begin position="267"/>
        <end position="278"/>
    </location>
</feature>
<gene>
    <name evidence="2" type="ORF">EDB92DRAFT_61799</name>
</gene>
<protein>
    <submittedName>
        <fullName evidence="2">Uncharacterized protein</fullName>
    </submittedName>
</protein>
<dbReference type="InterPro" id="IPR018822">
    <property type="entry name" value="UPF0646"/>
</dbReference>
<accession>A0AAD4LT58</accession>
<dbReference type="Pfam" id="PF10336">
    <property type="entry name" value="DUF2420"/>
    <property type="match status" value="1"/>
</dbReference>
<dbReference type="Proteomes" id="UP001201163">
    <property type="component" value="Unassembled WGS sequence"/>
</dbReference>
<sequence length="500" mass="55050">MSLSVSRSTSTIMDSYDAPMLDYSGDMDVHMHTTLSSPKPWSQPETIMEEDLHPIHLSDPFPSHGPQQDVEVDMDDYFNENVEYEMADGEIPVPDTELVDIDVYDAPREEIFSTHPPMSLSTDLTVQDISEKPSEAHLPSSDTGIVSEHVPGSASLEPPYSQAAEPGRLTPTFPQAEIPENTDAPTSDQPNVVVVPQASGSEVVSEDQIPDADGSANLKTTDAVADGMSNGLDTHQPLEQKNAQDVSTAEPATVEESPRQSEIQNDSAHEDVQEHDESYEGDFPGDAPDGTVAVESHEAEDDDDSDPHEISEGVYIEPPPPVLLELPSSSDQPECSLFNAPVSLDTHDLETVAPATEAAHTVLFQSRPTLYYETLNDVFEALRQEERVQSIIEFAEGEMIIDAYDLELLVSEDNVHAREISLHDLNILHHGLGFAGPLRLRLRTVLPRFIRRYRSLQNQTTRNDVTGAAGRSAESSDDQTSHLGTDSSRSHERRQHRRAH</sequence>